<keyword evidence="2" id="KW-1133">Transmembrane helix</keyword>
<evidence type="ECO:0000313" key="5">
    <source>
        <dbReference type="Proteomes" id="UP001575105"/>
    </source>
</evidence>
<evidence type="ECO:0000256" key="2">
    <source>
        <dbReference type="SAM" id="Phobius"/>
    </source>
</evidence>
<reference evidence="4 5" key="1">
    <citation type="submission" date="2024-08" db="EMBL/GenBank/DDBJ databases">
        <title>Whole-genome sequencing of halo(alkali)philic microorganisms from hypersaline lakes.</title>
        <authorList>
            <person name="Sorokin D.Y."/>
            <person name="Merkel A.Y."/>
            <person name="Messina E."/>
            <person name="Yakimov M."/>
        </authorList>
    </citation>
    <scope>NUCLEOTIDE SEQUENCE [LARGE SCALE GENOMIC DNA]</scope>
    <source>
        <strain evidence="4 5">AB-hyl4</strain>
    </source>
</reference>
<sequence>MFLSLLKSEQVGRYKDIAWVLFKHGGRELADRFGFGEVVDDEWTDGDQKANAEELADDLEKLGPTFVKFGQVLSSRADLLPMTYLKALSRLQDEVEPFAYDEVERIMVEEFGATPSELYATFDVKPMAAASLGQAHRATLADGQRVVVKVLRPGIRERVQADLDALHQIARWIDEHSEFGRRYHFLATIRQFRRSLMRELDYTREADNLRTLSRNLESFERIVVPAPIDELCSDRVLTMQHMDGSKITDITPEQRTHVDGMKLIDELFHAYLKQVLLDGFFHADPHPGNVLLTREGRVAIIDLGMVGHLDESLQENLLNLLMAISEGRSDDAADLAMSVGDSSEVFDPKAFRAGMREVLSEHREQSVGEMETGHLLMDVCRVAGGTGLRIPAPILLLGKALMNLDQIGRTLAPDFDPNEALRRHTVSIVRTRTMRGLRPGQLFTNLMEMKHFTAGLPRRVDRLLDTLADNDLRFKIDAIDEDQLIAGIQKIANRVTAGLVLAALIVGAAMMMSVETDFTIFGYPGLAVLCFFGAAIGGVILLIDVLWMDTGRNKRGRR</sequence>
<keyword evidence="2" id="KW-0472">Membrane</keyword>
<dbReference type="InterPro" id="IPR011009">
    <property type="entry name" value="Kinase-like_dom_sf"/>
</dbReference>
<dbReference type="CDD" id="cd05121">
    <property type="entry name" value="ABC1_ADCK3-like"/>
    <property type="match status" value="1"/>
</dbReference>
<evidence type="ECO:0000313" key="4">
    <source>
        <dbReference type="EMBL" id="MFA9477799.1"/>
    </source>
</evidence>
<name>A0ABV4U2I5_9BACT</name>
<gene>
    <name evidence="4" type="ORF">ACERK3_05765</name>
</gene>
<keyword evidence="4" id="KW-0418">Kinase</keyword>
<dbReference type="RefSeq" id="WP_425344724.1">
    <property type="nucleotide sequence ID" value="NZ_JBGUBD010000003.1"/>
</dbReference>
<dbReference type="InterPro" id="IPR004147">
    <property type="entry name" value="ABC1_dom"/>
</dbReference>
<evidence type="ECO:0000259" key="3">
    <source>
        <dbReference type="PROSITE" id="PS50011"/>
    </source>
</evidence>
<dbReference type="GO" id="GO:0016301">
    <property type="term" value="F:kinase activity"/>
    <property type="evidence" value="ECO:0007669"/>
    <property type="project" value="UniProtKB-KW"/>
</dbReference>
<protein>
    <submittedName>
        <fullName evidence="4">ABC1 kinase family protein</fullName>
    </submittedName>
</protein>
<feature type="domain" description="Protein kinase" evidence="3">
    <location>
        <begin position="121"/>
        <end position="485"/>
    </location>
</feature>
<dbReference type="EMBL" id="JBGUBD010000003">
    <property type="protein sequence ID" value="MFA9477799.1"/>
    <property type="molecule type" value="Genomic_DNA"/>
</dbReference>
<accession>A0ABV4U2I5</accession>
<evidence type="ECO:0000256" key="1">
    <source>
        <dbReference type="ARBA" id="ARBA00009670"/>
    </source>
</evidence>
<dbReference type="Pfam" id="PF03109">
    <property type="entry name" value="ABC1"/>
    <property type="match status" value="1"/>
</dbReference>
<dbReference type="SUPFAM" id="SSF56112">
    <property type="entry name" value="Protein kinase-like (PK-like)"/>
    <property type="match status" value="1"/>
</dbReference>
<comment type="similarity">
    <text evidence="1">Belongs to the protein kinase superfamily. ADCK protein kinase family.</text>
</comment>
<keyword evidence="5" id="KW-1185">Reference proteome</keyword>
<dbReference type="PROSITE" id="PS50011">
    <property type="entry name" value="PROTEIN_KINASE_DOM"/>
    <property type="match status" value="1"/>
</dbReference>
<dbReference type="PANTHER" id="PTHR10566">
    <property type="entry name" value="CHAPERONE-ACTIVITY OF BC1 COMPLEX CABC1 -RELATED"/>
    <property type="match status" value="1"/>
</dbReference>
<dbReference type="Proteomes" id="UP001575105">
    <property type="component" value="Unassembled WGS sequence"/>
</dbReference>
<keyword evidence="4" id="KW-0808">Transferase</keyword>
<dbReference type="InterPro" id="IPR050154">
    <property type="entry name" value="UbiB_kinase"/>
</dbReference>
<organism evidence="4 5">
    <name type="scientific">Natronomicrosphaera hydrolytica</name>
    <dbReference type="NCBI Taxonomy" id="3242702"/>
    <lineage>
        <taxon>Bacteria</taxon>
        <taxon>Pseudomonadati</taxon>
        <taxon>Planctomycetota</taxon>
        <taxon>Phycisphaerae</taxon>
        <taxon>Phycisphaerales</taxon>
        <taxon>Phycisphaeraceae</taxon>
        <taxon>Natronomicrosphaera</taxon>
    </lineage>
</organism>
<comment type="caution">
    <text evidence="4">The sequence shown here is derived from an EMBL/GenBank/DDBJ whole genome shotgun (WGS) entry which is preliminary data.</text>
</comment>
<keyword evidence="2" id="KW-0812">Transmembrane</keyword>
<feature type="transmembrane region" description="Helical" evidence="2">
    <location>
        <begin position="526"/>
        <end position="548"/>
    </location>
</feature>
<dbReference type="PANTHER" id="PTHR10566:SF113">
    <property type="entry name" value="PROTEIN ACTIVITY OF BC1 COMPLEX KINASE 7, CHLOROPLASTIC"/>
    <property type="match status" value="1"/>
</dbReference>
<proteinExistence type="inferred from homology"/>
<dbReference type="InterPro" id="IPR000719">
    <property type="entry name" value="Prot_kinase_dom"/>
</dbReference>